<dbReference type="FunFam" id="3.40.50.300:FF:000006">
    <property type="entry name" value="DNA-binding transcriptional regulator NtrC"/>
    <property type="match status" value="1"/>
</dbReference>
<gene>
    <name evidence="8" type="primary">nifA</name>
    <name evidence="8" type="ORF">NITMOv2_4531</name>
</gene>
<dbReference type="CDD" id="cd00009">
    <property type="entry name" value="AAA"/>
    <property type="match status" value="1"/>
</dbReference>
<dbReference type="Pfam" id="PF00158">
    <property type="entry name" value="Sigma54_activat"/>
    <property type="match status" value="1"/>
</dbReference>
<feature type="domain" description="Sigma-54 factor interaction" evidence="7">
    <location>
        <begin position="198"/>
        <end position="427"/>
    </location>
</feature>
<evidence type="ECO:0000256" key="3">
    <source>
        <dbReference type="ARBA" id="ARBA00023015"/>
    </source>
</evidence>
<dbReference type="GO" id="GO:0043565">
    <property type="term" value="F:sequence-specific DNA binding"/>
    <property type="evidence" value="ECO:0007669"/>
    <property type="project" value="InterPro"/>
</dbReference>
<dbReference type="KEGG" id="nmv:NITMOv2_4531"/>
<dbReference type="Pfam" id="PF02954">
    <property type="entry name" value="HTH_8"/>
    <property type="match status" value="1"/>
</dbReference>
<dbReference type="Gene3D" id="3.40.50.300">
    <property type="entry name" value="P-loop containing nucleotide triphosphate hydrolases"/>
    <property type="match status" value="1"/>
</dbReference>
<dbReference type="FunFam" id="1.10.8.60:FF:000014">
    <property type="entry name" value="DNA-binding transcriptional regulator NtrC"/>
    <property type="match status" value="1"/>
</dbReference>
<dbReference type="Pfam" id="PF25601">
    <property type="entry name" value="AAA_lid_14"/>
    <property type="match status" value="1"/>
</dbReference>
<evidence type="ECO:0000313" key="9">
    <source>
        <dbReference type="Proteomes" id="UP000069205"/>
    </source>
</evidence>
<reference evidence="8 9" key="1">
    <citation type="journal article" date="2015" name="Proc. Natl. Acad. Sci. U.S.A.">
        <title>Expanded metabolic versatility of ubiquitous nitrite-oxidizing bacteria from the genus Nitrospira.</title>
        <authorList>
            <person name="Koch H."/>
            <person name="Lucker S."/>
            <person name="Albertsen M."/>
            <person name="Kitzinger K."/>
            <person name="Herbold C."/>
            <person name="Spieck E."/>
            <person name="Nielsen P.H."/>
            <person name="Wagner M."/>
            <person name="Daims H."/>
        </authorList>
    </citation>
    <scope>NUCLEOTIDE SEQUENCE [LARGE SCALE GENOMIC DNA]</scope>
    <source>
        <strain evidence="8 9">NSP M-1</strain>
    </source>
</reference>
<dbReference type="Pfam" id="PF13185">
    <property type="entry name" value="GAF_2"/>
    <property type="match status" value="1"/>
</dbReference>
<organism evidence="8 9">
    <name type="scientific">Nitrospira moscoviensis</name>
    <dbReference type="NCBI Taxonomy" id="42253"/>
    <lineage>
        <taxon>Bacteria</taxon>
        <taxon>Pseudomonadati</taxon>
        <taxon>Nitrospirota</taxon>
        <taxon>Nitrospiria</taxon>
        <taxon>Nitrospirales</taxon>
        <taxon>Nitrospiraceae</taxon>
        <taxon>Nitrospira</taxon>
    </lineage>
</organism>
<dbReference type="InterPro" id="IPR025662">
    <property type="entry name" value="Sigma_54_int_dom_ATP-bd_1"/>
</dbReference>
<dbReference type="InterPro" id="IPR009057">
    <property type="entry name" value="Homeodomain-like_sf"/>
</dbReference>
<evidence type="ECO:0000313" key="8">
    <source>
        <dbReference type="EMBL" id="ALA60905.1"/>
    </source>
</evidence>
<protein>
    <submittedName>
        <fullName evidence="8">Nif-specific regulatory protein NifA</fullName>
    </submittedName>
</protein>
<evidence type="ECO:0000256" key="1">
    <source>
        <dbReference type="ARBA" id="ARBA00022741"/>
    </source>
</evidence>
<evidence type="ECO:0000256" key="4">
    <source>
        <dbReference type="ARBA" id="ARBA00023125"/>
    </source>
</evidence>
<dbReference type="SMART" id="SM00382">
    <property type="entry name" value="AAA"/>
    <property type="match status" value="1"/>
</dbReference>
<dbReference type="InterPro" id="IPR003018">
    <property type="entry name" value="GAF"/>
</dbReference>
<dbReference type="InterPro" id="IPR027417">
    <property type="entry name" value="P-loop_NTPase"/>
</dbReference>
<keyword evidence="2" id="KW-0067">ATP-binding</keyword>
<dbReference type="STRING" id="42253.NITMOv2_4531"/>
<evidence type="ECO:0000259" key="7">
    <source>
        <dbReference type="PROSITE" id="PS50045"/>
    </source>
</evidence>
<dbReference type="InterPro" id="IPR025943">
    <property type="entry name" value="Sigma_54_int_dom_ATP-bd_2"/>
</dbReference>
<dbReference type="InterPro" id="IPR003593">
    <property type="entry name" value="AAA+_ATPase"/>
</dbReference>
<dbReference type="InterPro" id="IPR058031">
    <property type="entry name" value="AAA_lid_NorR"/>
</dbReference>
<dbReference type="AlphaFoldDB" id="A0A0K2GIZ6"/>
<dbReference type="PANTHER" id="PTHR32071">
    <property type="entry name" value="TRANSCRIPTIONAL REGULATORY PROTEIN"/>
    <property type="match status" value="1"/>
</dbReference>
<dbReference type="SMART" id="SM00065">
    <property type="entry name" value="GAF"/>
    <property type="match status" value="1"/>
</dbReference>
<dbReference type="InterPro" id="IPR002197">
    <property type="entry name" value="HTH_Fis"/>
</dbReference>
<dbReference type="GO" id="GO:0006355">
    <property type="term" value="P:regulation of DNA-templated transcription"/>
    <property type="evidence" value="ECO:0007669"/>
    <property type="project" value="InterPro"/>
</dbReference>
<accession>A0A0K2GIZ6</accession>
<dbReference type="PROSITE" id="PS50045">
    <property type="entry name" value="SIGMA54_INTERACT_4"/>
    <property type="match status" value="1"/>
</dbReference>
<keyword evidence="4" id="KW-0238">DNA-binding</keyword>
<dbReference type="Gene3D" id="1.10.8.60">
    <property type="match status" value="1"/>
</dbReference>
<dbReference type="PATRIC" id="fig|42253.5.peg.4469"/>
<dbReference type="SUPFAM" id="SSF52540">
    <property type="entry name" value="P-loop containing nucleoside triphosphate hydrolases"/>
    <property type="match status" value="1"/>
</dbReference>
<dbReference type="InterPro" id="IPR025944">
    <property type="entry name" value="Sigma_54_int_dom_CS"/>
</dbReference>
<dbReference type="Gene3D" id="3.30.450.40">
    <property type="match status" value="1"/>
</dbReference>
<dbReference type="SUPFAM" id="SSF55781">
    <property type="entry name" value="GAF domain-like"/>
    <property type="match status" value="1"/>
</dbReference>
<dbReference type="GO" id="GO:0005524">
    <property type="term" value="F:ATP binding"/>
    <property type="evidence" value="ECO:0007669"/>
    <property type="project" value="UniProtKB-KW"/>
</dbReference>
<dbReference type="PANTHER" id="PTHR32071:SF57">
    <property type="entry name" value="C4-DICARBOXYLATE TRANSPORT TRANSCRIPTIONAL REGULATORY PROTEIN DCTD"/>
    <property type="match status" value="1"/>
</dbReference>
<keyword evidence="5" id="KW-0010">Activator</keyword>
<keyword evidence="6" id="KW-0804">Transcription</keyword>
<dbReference type="SUPFAM" id="SSF46689">
    <property type="entry name" value="Homeodomain-like"/>
    <property type="match status" value="1"/>
</dbReference>
<keyword evidence="9" id="KW-1185">Reference proteome</keyword>
<evidence type="ECO:0000256" key="5">
    <source>
        <dbReference type="ARBA" id="ARBA00023159"/>
    </source>
</evidence>
<evidence type="ECO:0000256" key="2">
    <source>
        <dbReference type="ARBA" id="ARBA00022840"/>
    </source>
</evidence>
<dbReference type="PROSITE" id="PS00688">
    <property type="entry name" value="SIGMA54_INTERACT_3"/>
    <property type="match status" value="1"/>
</dbReference>
<dbReference type="PROSITE" id="PS00676">
    <property type="entry name" value="SIGMA54_INTERACT_2"/>
    <property type="match status" value="1"/>
</dbReference>
<dbReference type="EMBL" id="CP011801">
    <property type="protein sequence ID" value="ALA60905.1"/>
    <property type="molecule type" value="Genomic_DNA"/>
</dbReference>
<dbReference type="Gene3D" id="1.10.10.60">
    <property type="entry name" value="Homeodomain-like"/>
    <property type="match status" value="1"/>
</dbReference>
<dbReference type="Proteomes" id="UP000069205">
    <property type="component" value="Chromosome"/>
</dbReference>
<proteinExistence type="predicted"/>
<name>A0A0K2GIZ6_NITMO</name>
<dbReference type="PROSITE" id="PS00675">
    <property type="entry name" value="SIGMA54_INTERACT_1"/>
    <property type="match status" value="1"/>
</dbReference>
<dbReference type="InterPro" id="IPR029016">
    <property type="entry name" value="GAF-like_dom_sf"/>
</dbReference>
<evidence type="ECO:0000256" key="6">
    <source>
        <dbReference type="ARBA" id="ARBA00023163"/>
    </source>
</evidence>
<keyword evidence="3" id="KW-0805">Transcription regulation</keyword>
<sequence>MGDNEASYRALLAVTNVLNSQRDTDSLWRAITEQIRKVLSWERAGITLYHPETDSFRFHAVETNMPNRVLQRDAVIPKAGSAVGWVYEHRAIHVRPDLHRERVFLEDQYYAQEGLGRMINLPLLVGDACIGTLNIGSVERGEPDPGHLEFLQLVATQIAYAVDHVKSYEQIDKLRHQLARENAYLVEELKLTHNFGAMVGLSAAFRKGMAQAEAVAPTSTTVLITGETGTGKELMARAIHELSPRRDKPFIRVNCAALPMGLVESELFGHERGAFTGADQRRPGRFELANGGTLFLDEIGEMPLEAQAKLLRVLEDGLVDRVGGTRPVPVDVRVIAATNSDLVAAVSDGQFRSDLYYRLHVFPILLPPLRDRREDIPLLARHFLEAYRVKLKRPALELSADSMDRLTRYAWPGNVRELQNVIERAVILARSPVVDIEPQFLSTPASPAEPSSNLTDIERRHIVRVLESTHWRIYGPQGAAAQLGMNPSTLRSRMKKLGVTRPANLPIA</sequence>
<dbReference type="InterPro" id="IPR002078">
    <property type="entry name" value="Sigma_54_int"/>
</dbReference>
<keyword evidence="1" id="KW-0547">Nucleotide-binding</keyword>